<evidence type="ECO:0000313" key="1">
    <source>
        <dbReference type="EMBL" id="DAF54916.1"/>
    </source>
</evidence>
<sequence>MSKRFYKLYHYVAETFYPDVVDQKVCDIAFWFGDRYCDSQNKLCKLFWFIIFRTYWFLSDIEQFCSEKLLYWIGKKFYPETGEYKQYDEKFKHYIS</sequence>
<reference evidence="1" key="1">
    <citation type="journal article" date="2021" name="Proc. Natl. Acad. Sci. U.S.A.">
        <title>A Catalog of Tens of Thousands of Viruses from Human Metagenomes Reveals Hidden Associations with Chronic Diseases.</title>
        <authorList>
            <person name="Tisza M.J."/>
            <person name="Buck C.B."/>
        </authorList>
    </citation>
    <scope>NUCLEOTIDE SEQUENCE</scope>
    <source>
        <strain evidence="1">CtqPo10</strain>
    </source>
</reference>
<dbReference type="EMBL" id="BK032682">
    <property type="protein sequence ID" value="DAF54916.1"/>
    <property type="molecule type" value="Genomic_DNA"/>
</dbReference>
<proteinExistence type="predicted"/>
<organism evidence="1">
    <name type="scientific">Siphoviridae sp. ctqPo10</name>
    <dbReference type="NCBI Taxonomy" id="2827948"/>
    <lineage>
        <taxon>Viruses</taxon>
        <taxon>Duplodnaviria</taxon>
        <taxon>Heunggongvirae</taxon>
        <taxon>Uroviricota</taxon>
        <taxon>Caudoviricetes</taxon>
    </lineage>
</organism>
<protein>
    <submittedName>
        <fullName evidence="1">Uncharacterized protein</fullName>
    </submittedName>
</protein>
<accession>A0A8S5SV38</accession>
<name>A0A8S5SV38_9CAUD</name>